<comment type="caution">
    <text evidence="1">The sequence shown here is derived from an EMBL/GenBank/DDBJ whole genome shotgun (WGS) entry which is preliminary data.</text>
</comment>
<dbReference type="InterPro" id="IPR014985">
    <property type="entry name" value="WbqC"/>
</dbReference>
<dbReference type="Pfam" id="PF08889">
    <property type="entry name" value="WbqC"/>
    <property type="match status" value="1"/>
</dbReference>
<evidence type="ECO:0000313" key="2">
    <source>
        <dbReference type="Proteomes" id="UP000185860"/>
    </source>
</evidence>
<gene>
    <name evidence="1" type="ORF">NIES2119_10880</name>
</gene>
<evidence type="ECO:0008006" key="3">
    <source>
        <dbReference type="Google" id="ProtNLM"/>
    </source>
</evidence>
<dbReference type="RefSeq" id="WP_073593497.1">
    <property type="nucleotide sequence ID" value="NZ_MRCE01000009.1"/>
</dbReference>
<proteinExistence type="predicted"/>
<dbReference type="AlphaFoldDB" id="A0A1U7ILL2"/>
<evidence type="ECO:0000313" key="1">
    <source>
        <dbReference type="EMBL" id="OKH38059.1"/>
    </source>
</evidence>
<dbReference type="STRING" id="454136.NIES2119_10880"/>
<dbReference type="EMBL" id="MRCE01000009">
    <property type="protein sequence ID" value="OKH38059.1"/>
    <property type="molecule type" value="Genomic_DNA"/>
</dbReference>
<reference evidence="1 2" key="1">
    <citation type="submission" date="2016-11" db="EMBL/GenBank/DDBJ databases">
        <title>Draft Genome Sequences of Nine Cyanobacterial Strains from Diverse Habitats.</title>
        <authorList>
            <person name="Zhu T."/>
            <person name="Hou S."/>
            <person name="Lu X."/>
            <person name="Hess W.R."/>
        </authorList>
    </citation>
    <scope>NUCLEOTIDE SEQUENCE [LARGE SCALE GENOMIC DNA]</scope>
    <source>
        <strain evidence="1 2">IAM M-71</strain>
    </source>
</reference>
<organism evidence="1 2">
    <name type="scientific">[Phormidium ambiguum] IAM M-71</name>
    <dbReference type="NCBI Taxonomy" id="454136"/>
    <lineage>
        <taxon>Bacteria</taxon>
        <taxon>Bacillati</taxon>
        <taxon>Cyanobacteriota</taxon>
        <taxon>Cyanophyceae</taxon>
        <taxon>Oscillatoriophycideae</taxon>
        <taxon>Aerosakkonematales</taxon>
        <taxon>Aerosakkonemataceae</taxon>
        <taxon>Floridanema</taxon>
    </lineage>
</organism>
<dbReference type="Proteomes" id="UP000185860">
    <property type="component" value="Unassembled WGS sequence"/>
</dbReference>
<name>A0A1U7ILL2_9CYAN</name>
<accession>A0A1U7ILL2</accession>
<protein>
    <recommendedName>
        <fullName evidence="3">WbqC-like protein</fullName>
    </recommendedName>
</protein>
<dbReference type="OrthoDB" id="3611744at2"/>
<sequence>MTIAVIHQPQYLPYLGFFHKLNQCDIFVVMDSVQFMRRGIQHRNKIKTSQGEQWLTVPVFHQPSREEEYIKDIRINSEIPWTRKHWNTLVTNYSPAPYFDLYARELQEILKEEWDYLCELNMILIEWLMEVLMIKKSIVYLSELAIEGTKSELLIDTCKAVGADTYLSGSGGKNYMDLSLFETAGIKVIWQEFNSPFYKQIFPELGFLPNLSIVDTLFCCGAKTSNFLGGN</sequence>